<dbReference type="PANTHER" id="PTHR12066:SF0">
    <property type="entry name" value="TELOMERASE REVERSE TRANSCRIPTASE"/>
    <property type="match status" value="1"/>
</dbReference>
<reference evidence="8 9" key="1">
    <citation type="journal article" date="2019" name="Sci. Rep.">
        <title>Comparative genomics of chytrid fungi reveal insights into the obligate biotrophic and pathogenic lifestyle of Synchytrium endobioticum.</title>
        <authorList>
            <person name="van de Vossenberg B.T.L.H."/>
            <person name="Warris S."/>
            <person name="Nguyen H.D.T."/>
            <person name="van Gent-Pelzer M.P.E."/>
            <person name="Joly D.L."/>
            <person name="van de Geest H.C."/>
            <person name="Bonants P.J.M."/>
            <person name="Smith D.S."/>
            <person name="Levesque C.A."/>
            <person name="van der Lee T.A.J."/>
        </authorList>
    </citation>
    <scope>NUCLEOTIDE SEQUENCE [LARGE SCALE GENOMIC DNA]</scope>
    <source>
        <strain evidence="8 9">CBS 675.73</strain>
    </source>
</reference>
<comment type="function">
    <text evidence="5">Telomerase is a ribonucleoprotein enzyme essential for the replication of chromosome termini in most eukaryotes. It elongates telomeres. It is a reverse transcriptase that adds simple sequence repeats to chromosome ends by copying a template sequence within the RNA component of the enzyme.</text>
</comment>
<protein>
    <recommendedName>
        <fullName evidence="5">Telomerase reverse transcriptase</fullName>
        <ecNumber evidence="5">2.7.7.49</ecNumber>
    </recommendedName>
    <alternativeName>
        <fullName evidence="5">Telomerase catalytic subunit</fullName>
    </alternativeName>
</protein>
<keyword evidence="5" id="KW-0158">Chromosome</keyword>
<dbReference type="Proteomes" id="UP000320333">
    <property type="component" value="Unassembled WGS sequence"/>
</dbReference>
<evidence type="ECO:0000256" key="6">
    <source>
        <dbReference type="SAM" id="MobiDB-lite"/>
    </source>
</evidence>
<feature type="compositionally biased region" description="Polar residues" evidence="6">
    <location>
        <begin position="21"/>
        <end position="50"/>
    </location>
</feature>
<comment type="catalytic activity">
    <reaction evidence="5">
        <text>DNA(n) + a 2'-deoxyribonucleoside 5'-triphosphate = DNA(n+1) + diphosphate</text>
        <dbReference type="Rhea" id="RHEA:22508"/>
        <dbReference type="Rhea" id="RHEA-COMP:17339"/>
        <dbReference type="Rhea" id="RHEA-COMP:17340"/>
        <dbReference type="ChEBI" id="CHEBI:33019"/>
        <dbReference type="ChEBI" id="CHEBI:61560"/>
        <dbReference type="ChEBI" id="CHEBI:173112"/>
        <dbReference type="EC" id="2.7.7.49"/>
    </reaction>
</comment>
<dbReference type="SUPFAM" id="SSF90209">
    <property type="entry name" value="Ran binding protein zinc finger-like"/>
    <property type="match status" value="1"/>
</dbReference>
<dbReference type="InterPro" id="IPR003545">
    <property type="entry name" value="Telomerase_RT"/>
</dbReference>
<evidence type="ECO:0000313" key="8">
    <source>
        <dbReference type="EMBL" id="TPX73389.1"/>
    </source>
</evidence>
<feature type="region of interest" description="Disordered" evidence="6">
    <location>
        <begin position="527"/>
        <end position="551"/>
    </location>
</feature>
<organism evidence="8 9">
    <name type="scientific">Chytriomyces confervae</name>
    <dbReference type="NCBI Taxonomy" id="246404"/>
    <lineage>
        <taxon>Eukaryota</taxon>
        <taxon>Fungi</taxon>
        <taxon>Fungi incertae sedis</taxon>
        <taxon>Chytridiomycota</taxon>
        <taxon>Chytridiomycota incertae sedis</taxon>
        <taxon>Chytridiomycetes</taxon>
        <taxon>Chytridiales</taxon>
        <taxon>Chytriomycetaceae</taxon>
        <taxon>Chytriomyces</taxon>
    </lineage>
</organism>
<dbReference type="InterPro" id="IPR049915">
    <property type="entry name" value="TERT_TEN"/>
</dbReference>
<dbReference type="GO" id="GO:0042162">
    <property type="term" value="F:telomeric DNA binding"/>
    <property type="evidence" value="ECO:0007669"/>
    <property type="project" value="TreeGrafter"/>
</dbReference>
<sequence length="1292" mass="139680">MAPSSRKRSSANAGSTPYARNANSSRVVSNRTSAGSGGSATNPPETPVGNSIFSSLLRVLSTPLTLLSSSSNLEERDIDGSDGGDGSEFEDEETQEVNTIPKHVAAEHGNISESPTPADQTHLRTSNKSTFNSLLNHPAVSPIPSSSSQSVLENLANTPFGSSYSPATSTTAQKNSNASPSKYDDIVSLLSRKGDQPLSVSEAQTLQNLIRKNMEETPSKSRSAQNDTFRQSVALSMSDLSPSIDAKESSHAGSAPAPLFTFGATASASTVTSAASLFGPSKPMFAPVFTFKSQAPQNASLAAQSRSIFSAASDQMAASESSALLEPQQNRAIPRRRTTALRNAAPLYQGASFGVVTPLRKRVSAVGTRPSLRQPQPASQEAYGAEPHSKRHRLDGDEYSAEDGSFKKRARRDASEGSATDNNFENDAWTQDAASSSDSASKLILETLEDMAPPPTNLLSLAPDFSFTKSPASMPPVVVHQTPKASSGPKILATTRKVEAAITATSAKPKSALVNARISQLVQFPIRPTVGGTPSRPSTKNTGKLKATEPLPAGEAAIHQRAAFPMESKPSQKSDIFTPHSKVPSTSRDQEDAVTVPETTPKASAPANLSSVKSARFGFGIPATVVASTPINSVHGDSMAVTSAVNTTGTFSFGSKFAEQKSSALMASASAVNDLKSVKQVDSESETGQSPSHLNATYKTKGKLWDEVKLLSVSVLPVFNFESDDSNLTLISQILMSQYPDILHAIPAIRRDELAKYNWEPISAGVSDKSEQMDVLPSMPGGFDFDSNPSEGSFSFAMARTPGFSLGFASTNVTESAQKAAEWVCDKCLVVNDNAQTQCVACEAVKGGGATVSADQERSLGKANDFSRNTTFLTGMDILQTHFRTVTTLGAYFGVGLGDEIESARLWVCCSHDMVAPPADPLDHHGFSQTEIVNNAIRSTILHPSSRPNVMTLGFKVLKDGSTSMHGIHGIENSFPNTIVTFLKSFAWQRLLDRLGTSAMMHLLCETSVFSELPNGCFFQITGCPLAELPITNSEYASDWLKSLQAKRAIEPSAKRKISSESHDSRQKRRKIEEKRADCSIIKNNDVIIERYKIFYKRPTYDLSRNMMYGLPKNHMLNRFADEKYIIYLLQRIFPRQFKLPSVFTTSKFQPVMALSQSKLDSLLEDPKDALQKSRNVPSRLSSAISILMRLLALNRKCDYKNLLNRFCPKKVAFSNTLTASYLIAILQLKRDARIELTSQNALTLCISHDGVSNFVKSCVRQVIPHAFWGCAENKETVLRGLIRRHSEGYDL</sequence>
<keyword evidence="1 5" id="KW-0479">Metal-binding</keyword>
<feature type="region of interest" description="Disordered" evidence="6">
    <location>
        <begin position="1053"/>
        <end position="1072"/>
    </location>
</feature>
<keyword evidence="5" id="KW-0548">Nucleotidyltransferase</keyword>
<dbReference type="PROSITE" id="PS01358">
    <property type="entry name" value="ZF_RANBP2_1"/>
    <property type="match status" value="1"/>
</dbReference>
<keyword evidence="5" id="KW-0460">Magnesium</keyword>
<evidence type="ECO:0000259" key="7">
    <source>
        <dbReference type="PROSITE" id="PS50199"/>
    </source>
</evidence>
<comment type="caution">
    <text evidence="8">The sequence shown here is derived from an EMBL/GenBank/DDBJ whole genome shotgun (WGS) entry which is preliminary data.</text>
</comment>
<keyword evidence="5" id="KW-0695">RNA-directed DNA polymerase</keyword>
<proteinExistence type="inferred from homology"/>
<keyword evidence="9" id="KW-1185">Reference proteome</keyword>
<dbReference type="GO" id="GO:0008270">
    <property type="term" value="F:zinc ion binding"/>
    <property type="evidence" value="ECO:0007669"/>
    <property type="project" value="UniProtKB-KW"/>
</dbReference>
<feature type="compositionally biased region" description="Acidic residues" evidence="6">
    <location>
        <begin position="80"/>
        <end position="95"/>
    </location>
</feature>
<dbReference type="PROSITE" id="PS50199">
    <property type="entry name" value="ZF_RANBP2_2"/>
    <property type="match status" value="1"/>
</dbReference>
<dbReference type="EC" id="2.7.7.49" evidence="5"/>
<dbReference type="GO" id="GO:0000333">
    <property type="term" value="C:telomerase catalytic core complex"/>
    <property type="evidence" value="ECO:0007669"/>
    <property type="project" value="TreeGrafter"/>
</dbReference>
<dbReference type="Gene3D" id="1.10.132.70">
    <property type="match status" value="1"/>
</dbReference>
<keyword evidence="5" id="KW-0808">Transferase</keyword>
<dbReference type="GO" id="GO:0070034">
    <property type="term" value="F:telomerase RNA binding"/>
    <property type="evidence" value="ECO:0007669"/>
    <property type="project" value="TreeGrafter"/>
</dbReference>
<keyword evidence="2 4" id="KW-0863">Zinc-finger</keyword>
<feature type="compositionally biased region" description="Polar residues" evidence="6">
    <location>
        <begin position="597"/>
        <end position="608"/>
    </location>
</feature>
<keyword evidence="3" id="KW-0862">Zinc</keyword>
<evidence type="ECO:0000313" key="9">
    <source>
        <dbReference type="Proteomes" id="UP000320333"/>
    </source>
</evidence>
<dbReference type="EMBL" id="QEAP01000189">
    <property type="protein sequence ID" value="TPX73389.1"/>
    <property type="molecule type" value="Genomic_DNA"/>
</dbReference>
<feature type="compositionally biased region" description="Polar residues" evidence="6">
    <location>
        <begin position="417"/>
        <end position="429"/>
    </location>
</feature>
<name>A0A507FAP1_9FUNG</name>
<feature type="domain" description="RanBP2-type" evidence="7">
    <location>
        <begin position="819"/>
        <end position="848"/>
    </location>
</feature>
<feature type="region of interest" description="Disordered" evidence="6">
    <location>
        <begin position="1"/>
        <end position="50"/>
    </location>
</feature>
<dbReference type="SMART" id="SM00547">
    <property type="entry name" value="ZnF_RBZ"/>
    <property type="match status" value="1"/>
</dbReference>
<feature type="compositionally biased region" description="Polar residues" evidence="6">
    <location>
        <begin position="111"/>
        <end position="124"/>
    </location>
</feature>
<feature type="compositionally biased region" description="Polar residues" evidence="6">
    <location>
        <begin position="162"/>
        <end position="180"/>
    </location>
</feature>
<dbReference type="Pfam" id="PF11474">
    <property type="entry name" value="TEN_TERT"/>
    <property type="match status" value="1"/>
</dbReference>
<dbReference type="OrthoDB" id="2149299at2759"/>
<feature type="region of interest" description="Disordered" evidence="6">
    <location>
        <begin position="162"/>
        <end position="181"/>
    </location>
</feature>
<dbReference type="STRING" id="246404.A0A507FAP1"/>
<dbReference type="PANTHER" id="PTHR12066">
    <property type="entry name" value="TELOMERASE REVERSE TRANSCRIPTASE"/>
    <property type="match status" value="1"/>
</dbReference>
<comment type="similarity">
    <text evidence="5">Belongs to the reverse transcriptase family. Telomerase subfamily.</text>
</comment>
<feature type="region of interest" description="Disordered" evidence="6">
    <location>
        <begin position="565"/>
        <end position="608"/>
    </location>
</feature>
<evidence type="ECO:0000256" key="5">
    <source>
        <dbReference type="RuleBase" id="RU365061"/>
    </source>
</evidence>
<keyword evidence="5" id="KW-0779">Telomere</keyword>
<dbReference type="Gene3D" id="4.10.1060.10">
    <property type="entry name" value="Zinc finger, RanBP2-type"/>
    <property type="match status" value="1"/>
</dbReference>
<dbReference type="InterPro" id="IPR001876">
    <property type="entry name" value="Znf_RanBP2"/>
</dbReference>
<evidence type="ECO:0000256" key="2">
    <source>
        <dbReference type="ARBA" id="ARBA00022771"/>
    </source>
</evidence>
<dbReference type="GO" id="GO:0007004">
    <property type="term" value="P:telomere maintenance via telomerase"/>
    <property type="evidence" value="ECO:0007669"/>
    <property type="project" value="TreeGrafter"/>
</dbReference>
<evidence type="ECO:0000256" key="1">
    <source>
        <dbReference type="ARBA" id="ARBA00022723"/>
    </source>
</evidence>
<gene>
    <name evidence="8" type="ORF">CcCBS67573_g05341</name>
</gene>
<evidence type="ECO:0000256" key="3">
    <source>
        <dbReference type="ARBA" id="ARBA00022833"/>
    </source>
</evidence>
<feature type="region of interest" description="Disordered" evidence="6">
    <location>
        <begin position="366"/>
        <end position="433"/>
    </location>
</feature>
<dbReference type="GO" id="GO:0003720">
    <property type="term" value="F:telomerase activity"/>
    <property type="evidence" value="ECO:0007669"/>
    <property type="project" value="InterPro"/>
</dbReference>
<accession>A0A507FAP1</accession>
<dbReference type="InterPro" id="IPR036443">
    <property type="entry name" value="Znf_RanBP2_sf"/>
</dbReference>
<dbReference type="GO" id="GO:0000781">
    <property type="term" value="C:chromosome, telomeric region"/>
    <property type="evidence" value="ECO:0007669"/>
    <property type="project" value="UniProtKB-SubCell"/>
</dbReference>
<keyword evidence="5" id="KW-0539">Nucleus</keyword>
<evidence type="ECO:0000256" key="4">
    <source>
        <dbReference type="PROSITE-ProRule" id="PRU00322"/>
    </source>
</evidence>
<feature type="region of interest" description="Disordered" evidence="6">
    <location>
        <begin position="66"/>
        <end position="124"/>
    </location>
</feature>
<comment type="subcellular location">
    <subcellularLocation>
        <location evidence="5">Nucleus</location>
    </subcellularLocation>
    <subcellularLocation>
        <location evidence="5">Chromosome</location>
        <location evidence="5">Telomere</location>
    </subcellularLocation>
</comment>